<dbReference type="Pfam" id="PF01041">
    <property type="entry name" value="DegT_DnrJ_EryC1"/>
    <property type="match status" value="1"/>
</dbReference>
<comment type="caution">
    <text evidence="6">The sequence shown here is derived from an EMBL/GenBank/DDBJ whole genome shotgun (WGS) entry which is preliminary data.</text>
</comment>
<keyword evidence="7" id="KW-1185">Reference proteome</keyword>
<dbReference type="InterPro" id="IPR015424">
    <property type="entry name" value="PyrdxlP-dep_Trfase"/>
</dbReference>
<accession>A0A0M0HRF2</accession>
<dbReference type="RefSeq" id="WP_053394870.1">
    <property type="nucleotide sequence ID" value="NZ_LHPJ01000005.1"/>
</dbReference>
<feature type="modified residue" description="N6-(pyridoxal phosphate)lysine" evidence="4">
    <location>
        <position position="192"/>
    </location>
</feature>
<dbReference type="PANTHER" id="PTHR30244">
    <property type="entry name" value="TRANSAMINASE"/>
    <property type="match status" value="1"/>
</dbReference>
<comment type="similarity">
    <text evidence="2 5">Belongs to the DegT/DnrJ/EryC1 family.</text>
</comment>
<evidence type="ECO:0000313" key="7">
    <source>
        <dbReference type="Proteomes" id="UP000037515"/>
    </source>
</evidence>
<protein>
    <submittedName>
        <fullName evidence="6">Aminotransferase</fullName>
    </submittedName>
</protein>
<keyword evidence="1 4" id="KW-0663">Pyridoxal phosphate</keyword>
<evidence type="ECO:0000256" key="1">
    <source>
        <dbReference type="ARBA" id="ARBA00022898"/>
    </source>
</evidence>
<dbReference type="GO" id="GO:0008483">
    <property type="term" value="F:transaminase activity"/>
    <property type="evidence" value="ECO:0007669"/>
    <property type="project" value="UniProtKB-KW"/>
</dbReference>
<proteinExistence type="inferred from homology"/>
<keyword evidence="6" id="KW-0032">Aminotransferase</keyword>
<organism evidence="6 7">
    <name type="scientific">Vibrio nereis</name>
    <dbReference type="NCBI Taxonomy" id="693"/>
    <lineage>
        <taxon>Bacteria</taxon>
        <taxon>Pseudomonadati</taxon>
        <taxon>Pseudomonadota</taxon>
        <taxon>Gammaproteobacteria</taxon>
        <taxon>Vibrionales</taxon>
        <taxon>Vibrionaceae</taxon>
        <taxon>Vibrio</taxon>
    </lineage>
</organism>
<dbReference type="Gene3D" id="3.40.640.10">
    <property type="entry name" value="Type I PLP-dependent aspartate aminotransferase-like (Major domain)"/>
    <property type="match status" value="1"/>
</dbReference>
<dbReference type="EMBL" id="LHPJ01000005">
    <property type="protein sequence ID" value="KOO04457.1"/>
    <property type="molecule type" value="Genomic_DNA"/>
</dbReference>
<dbReference type="PATRIC" id="fig|693.5.peg.1223"/>
<reference evidence="7" key="1">
    <citation type="submission" date="2015-08" db="EMBL/GenBank/DDBJ databases">
        <title>Vibrio galatheae sp. nov., a novel member of the Vibrionaceae family isolated from the Solomon Islands.</title>
        <authorList>
            <person name="Giubergia S."/>
            <person name="Machado H."/>
            <person name="Mateiu R.V."/>
            <person name="Gram L."/>
        </authorList>
    </citation>
    <scope>NUCLEOTIDE SEQUENCE [LARGE SCALE GENOMIC DNA]</scope>
    <source>
        <strain evidence="7">DSM 19584</strain>
    </source>
</reference>
<dbReference type="OrthoDB" id="9804264at2"/>
<gene>
    <name evidence="6" type="ORF">AKJ17_06000</name>
</gene>
<dbReference type="GO" id="GO:0000271">
    <property type="term" value="P:polysaccharide biosynthetic process"/>
    <property type="evidence" value="ECO:0007669"/>
    <property type="project" value="TreeGrafter"/>
</dbReference>
<evidence type="ECO:0000256" key="3">
    <source>
        <dbReference type="PIRSR" id="PIRSR000390-1"/>
    </source>
</evidence>
<evidence type="ECO:0000313" key="6">
    <source>
        <dbReference type="EMBL" id="KOO04457.1"/>
    </source>
</evidence>
<dbReference type="AlphaFoldDB" id="A0A0M0HRF2"/>
<name>A0A0M0HRF2_VIBNE</name>
<dbReference type="GO" id="GO:0030170">
    <property type="term" value="F:pyridoxal phosphate binding"/>
    <property type="evidence" value="ECO:0007669"/>
    <property type="project" value="TreeGrafter"/>
</dbReference>
<dbReference type="PIRSF" id="PIRSF000390">
    <property type="entry name" value="PLP_StrS"/>
    <property type="match status" value="1"/>
</dbReference>
<feature type="active site" description="Proton acceptor" evidence="3">
    <location>
        <position position="192"/>
    </location>
</feature>
<dbReference type="SUPFAM" id="SSF53383">
    <property type="entry name" value="PLP-dependent transferases"/>
    <property type="match status" value="1"/>
</dbReference>
<sequence>MERFTKSFTQQAPIPEEGIALAVEVMRTGRLHRYNVDPGEKSTTDQLELAFAQYMGVDNCLACASCGYALHIAMRSVGVSHGDKVLCNAFTLAPVPGAIHNTGATPVLVEIDENLCIDLDDLEYKANQSGAKFLLLSHMRGHIADMDKVVDICHRYDLTLIEDCAHTMGAKWNGKLSGSFGDVACFSTQTYKHMNSGEGGLLVTPHKKIMAKAIIYSGSYMLYDRHHAAPESSEFDDVRLQTPNYSGRMDNLRAATLLPQIAKLDEDCKAWNLRHDIVAEVLSTSDKIKLTERPQKEQFVASSIQFSLPTFSAEQCISLVERCAKRGVVLKWFGSNTPESYTSKYDSWAYLNDETQLVKTDQVLSTLLDMRLPLTFDEQDCSLIAKIIVQEVEATYE</sequence>
<dbReference type="InterPro" id="IPR000653">
    <property type="entry name" value="DegT/StrS_aminotransferase"/>
</dbReference>
<dbReference type="PANTHER" id="PTHR30244:SF34">
    <property type="entry name" value="DTDP-4-AMINO-4,6-DIDEOXYGALACTOSE TRANSAMINASE"/>
    <property type="match status" value="1"/>
</dbReference>
<evidence type="ECO:0000256" key="2">
    <source>
        <dbReference type="ARBA" id="ARBA00037999"/>
    </source>
</evidence>
<dbReference type="InterPro" id="IPR015421">
    <property type="entry name" value="PyrdxlP-dep_Trfase_major"/>
</dbReference>
<evidence type="ECO:0000256" key="4">
    <source>
        <dbReference type="PIRSR" id="PIRSR000390-2"/>
    </source>
</evidence>
<evidence type="ECO:0000256" key="5">
    <source>
        <dbReference type="RuleBase" id="RU004508"/>
    </source>
</evidence>
<dbReference type="STRING" id="693.AKJ17_06000"/>
<dbReference type="Proteomes" id="UP000037515">
    <property type="component" value="Unassembled WGS sequence"/>
</dbReference>
<keyword evidence="6" id="KW-0808">Transferase</keyword>